<keyword evidence="4 6" id="KW-0408">Iron</keyword>
<keyword evidence="6" id="KW-0349">Heme</keyword>
<dbReference type="PROSITE" id="PS00086">
    <property type="entry name" value="CYTOCHROME_P450"/>
    <property type="match status" value="1"/>
</dbReference>
<dbReference type="GO" id="GO:0008270">
    <property type="term" value="F:zinc ion binding"/>
    <property type="evidence" value="ECO:0007669"/>
    <property type="project" value="InterPro"/>
</dbReference>
<dbReference type="CDD" id="cd11060">
    <property type="entry name" value="CYP57A1-like"/>
    <property type="match status" value="1"/>
</dbReference>
<evidence type="ECO:0000256" key="6">
    <source>
        <dbReference type="PIRSR" id="PIRSR602401-1"/>
    </source>
</evidence>
<feature type="transmembrane region" description="Helical" evidence="8">
    <location>
        <begin position="17"/>
        <end position="36"/>
    </location>
</feature>
<dbReference type="Pfam" id="PF00067">
    <property type="entry name" value="p450"/>
    <property type="match status" value="1"/>
</dbReference>
<dbReference type="InterPro" id="IPR007219">
    <property type="entry name" value="XnlR_reg_dom"/>
</dbReference>
<name>A0A9Q8Z2T2_CURCL</name>
<dbReference type="OrthoDB" id="3934656at2759"/>
<feature type="transmembrane region" description="Helical" evidence="8">
    <location>
        <begin position="817"/>
        <end position="837"/>
    </location>
</feature>
<dbReference type="InterPro" id="IPR001128">
    <property type="entry name" value="Cyt_P450"/>
</dbReference>
<feature type="compositionally biased region" description="Basic and acidic residues" evidence="7">
    <location>
        <begin position="636"/>
        <end position="651"/>
    </location>
</feature>
<feature type="region of interest" description="Disordered" evidence="7">
    <location>
        <begin position="525"/>
        <end position="559"/>
    </location>
</feature>
<dbReference type="GO" id="GO:0005506">
    <property type="term" value="F:iron ion binding"/>
    <property type="evidence" value="ECO:0007669"/>
    <property type="project" value="InterPro"/>
</dbReference>
<dbReference type="VEuPathDB" id="FungiDB:yc1106_01394"/>
<dbReference type="GO" id="GO:0006351">
    <property type="term" value="P:DNA-templated transcription"/>
    <property type="evidence" value="ECO:0007669"/>
    <property type="project" value="InterPro"/>
</dbReference>
<feature type="transmembrane region" description="Helical" evidence="8">
    <location>
        <begin position="1025"/>
        <end position="1042"/>
    </location>
</feature>
<dbReference type="Gene3D" id="1.10.630.10">
    <property type="entry name" value="Cytochrome P450"/>
    <property type="match status" value="1"/>
</dbReference>
<keyword evidence="8" id="KW-0812">Transmembrane</keyword>
<dbReference type="PRINTS" id="PR00463">
    <property type="entry name" value="EP450I"/>
</dbReference>
<dbReference type="InterPro" id="IPR050121">
    <property type="entry name" value="Cytochrome_P450_monoxygenase"/>
</dbReference>
<feature type="binding site" description="axial binding residue" evidence="6">
    <location>
        <position position="469"/>
    </location>
    <ligand>
        <name>heme</name>
        <dbReference type="ChEBI" id="CHEBI:30413"/>
    </ligand>
    <ligandPart>
        <name>Fe</name>
        <dbReference type="ChEBI" id="CHEBI:18248"/>
    </ligandPart>
</feature>
<dbReference type="Pfam" id="PF04082">
    <property type="entry name" value="Fungal_trans"/>
    <property type="match status" value="1"/>
</dbReference>
<reference evidence="10" key="1">
    <citation type="submission" date="2021-12" db="EMBL/GenBank/DDBJ databases">
        <title>Curvularia clavata genome.</title>
        <authorList>
            <person name="Cao Y."/>
        </authorList>
    </citation>
    <scope>NUCLEOTIDE SEQUENCE</scope>
    <source>
        <strain evidence="10">Yc1106</strain>
    </source>
</reference>
<dbReference type="GO" id="GO:0003677">
    <property type="term" value="F:DNA binding"/>
    <property type="evidence" value="ECO:0007669"/>
    <property type="project" value="InterPro"/>
</dbReference>
<evidence type="ECO:0000256" key="4">
    <source>
        <dbReference type="ARBA" id="ARBA00023004"/>
    </source>
</evidence>
<dbReference type="AlphaFoldDB" id="A0A9Q8Z2T2"/>
<accession>A0A9Q8Z2T2</accession>
<evidence type="ECO:0000256" key="2">
    <source>
        <dbReference type="ARBA" id="ARBA00010617"/>
    </source>
</evidence>
<dbReference type="PANTHER" id="PTHR24305:SF166">
    <property type="entry name" value="CYTOCHROME P450 12A4, MITOCHONDRIAL-RELATED"/>
    <property type="match status" value="1"/>
</dbReference>
<evidence type="ECO:0000313" key="10">
    <source>
        <dbReference type="EMBL" id="USP74120.1"/>
    </source>
</evidence>
<proteinExistence type="inferred from homology"/>
<gene>
    <name evidence="10" type="ORF">yc1106_01394</name>
</gene>
<evidence type="ECO:0000256" key="1">
    <source>
        <dbReference type="ARBA" id="ARBA00001971"/>
    </source>
</evidence>
<evidence type="ECO:0000256" key="3">
    <source>
        <dbReference type="ARBA" id="ARBA00022723"/>
    </source>
</evidence>
<feature type="compositionally biased region" description="Polar residues" evidence="7">
    <location>
        <begin position="626"/>
        <end position="635"/>
    </location>
</feature>
<keyword evidence="5" id="KW-0539">Nucleus</keyword>
<feature type="region of interest" description="Disordered" evidence="7">
    <location>
        <begin position="566"/>
        <end position="585"/>
    </location>
</feature>
<sequence>MENEITRQDVPRLLRNFHFCYVGAFIVIFLIARLVYSISLHPLRKIPGPFAAKLTELWRTWKLSQGNWHIDILELHRKYGPVVRVAPNEVAFIDKVGLTKVYGHLSSAKKTPWYSVWDVPNASKGFFSSIDIKEHAFLRKRVSNAYSMSKILGLEPRIQIVADQLWEKLHDLAKSDNPIDMQKWASFFAFDVVTQLGVGQPIGFVEQATDIQCVIEAIHGFFYWAATLGYLPGQMDLITNPVSQFLLTFVPLKSTLSRQYFFKFLHNIVTTRMAEEDAGNPKNRTKDMLDVFISMKAPDGSPVPMPDVLIECGNLVGAGADTTAAGITTVMAQLLQHPEDYQRVQRDVDKAYAKNGLNTASSLTYLMAEKIPFLSACIKEATRLTPSIVWQLPRETPKDGVVIAGHYIPSGTTISSNPVSQNRLKEVFGEDADDWRPTRWLEGEDGSTAERIKEMDKHLFTFGYGSRTCIGRNLALVELHKFVGQFVRQFDAVLVEKDQPFKLRSQWFTVHDDMLARLKPRAVNNMNANNESGPEKDHGGDLDLPVPSMSSQRSPHDTNVLHNDIQASKYPSPRPSHASHPRSEFEKSYLPNLSLSSNFGWSTDAAIICEPQSEEYQVPHKEIAMQQGQPSNSQSTRRESANIEFSAKEHQQPSTLDTFNQGEQSLNMNGEYPGFSQSYDLIIDDLFDIPADMLLSNFAPPGNTSLASEETYVPQPTPLITSEMPYQSEVLTPTQELGLNRSIFQRLPTVLHESSTGLPNLSFNDADFDAFCTDITSRLGHDGGLHAFVSFKELQRFLMTYVDCFHRHLPLLHLPSISFGTTPSPLIISVCCIGALYRLDRKRARLLYELADRLLVINCKSGSRLAGNSAPTWSIQAKVIVSFYAFFGGSREIRVSAFNHIGWFTLQYRQVQNSLMDAFLPVVSGWTRWIERESKRRLLCAIYIISNLVVTTFGLTPGFVNSSDLQFEAPEEETLWNAQTEEDWRALSEAKIRKPCRTVRDIMANIASEPQEDAAGADFYGVPKFTILVIIHAVCIHMWLNFQFSQMLSTSGSSLPVYGTLRLALIQTTTSTLARCQKIISGDTKTTEHLSWDHAEGPLLFNCQALLRIAYTRQFSVVASFNRLTLQEDDLSIILSLVSAYASVEQERNQFIGHLLVRKSAALSWSLEHAVAGWDCALFLTKWVHTVECDSARIPLKEEEKHIFNQLKGHLQEMEVDVDPSKSLAATVAKAWSMFLSDVSFPFTAKWYTLLIVISGLGVVSNPTDGLHP</sequence>
<keyword evidence="11" id="KW-1185">Reference proteome</keyword>
<dbReference type="InterPro" id="IPR002401">
    <property type="entry name" value="Cyt_P450_E_grp-I"/>
</dbReference>
<protein>
    <recommendedName>
        <fullName evidence="9">Xylanolytic transcriptional activator regulatory domain-containing protein</fullName>
    </recommendedName>
</protein>
<dbReference type="EMBL" id="CP089274">
    <property type="protein sequence ID" value="USP74120.1"/>
    <property type="molecule type" value="Genomic_DNA"/>
</dbReference>
<organism evidence="10 11">
    <name type="scientific">Curvularia clavata</name>
    <dbReference type="NCBI Taxonomy" id="95742"/>
    <lineage>
        <taxon>Eukaryota</taxon>
        <taxon>Fungi</taxon>
        <taxon>Dikarya</taxon>
        <taxon>Ascomycota</taxon>
        <taxon>Pezizomycotina</taxon>
        <taxon>Dothideomycetes</taxon>
        <taxon>Pleosporomycetidae</taxon>
        <taxon>Pleosporales</taxon>
        <taxon>Pleosporineae</taxon>
        <taxon>Pleosporaceae</taxon>
        <taxon>Curvularia</taxon>
    </lineage>
</organism>
<evidence type="ECO:0000259" key="9">
    <source>
        <dbReference type="Pfam" id="PF04082"/>
    </source>
</evidence>
<keyword evidence="8" id="KW-1133">Transmembrane helix</keyword>
<evidence type="ECO:0000256" key="7">
    <source>
        <dbReference type="SAM" id="MobiDB-lite"/>
    </source>
</evidence>
<keyword evidence="3 6" id="KW-0479">Metal-binding</keyword>
<evidence type="ECO:0000256" key="8">
    <source>
        <dbReference type="SAM" id="Phobius"/>
    </source>
</evidence>
<dbReference type="SUPFAM" id="SSF48264">
    <property type="entry name" value="Cytochrome P450"/>
    <property type="match status" value="1"/>
</dbReference>
<dbReference type="InterPro" id="IPR017972">
    <property type="entry name" value="Cyt_P450_CS"/>
</dbReference>
<feature type="domain" description="Xylanolytic transcriptional activator regulatory" evidence="9">
    <location>
        <begin position="798"/>
        <end position="988"/>
    </location>
</feature>
<dbReference type="PANTHER" id="PTHR24305">
    <property type="entry name" value="CYTOCHROME P450"/>
    <property type="match status" value="1"/>
</dbReference>
<dbReference type="GO" id="GO:0004497">
    <property type="term" value="F:monooxygenase activity"/>
    <property type="evidence" value="ECO:0007669"/>
    <property type="project" value="InterPro"/>
</dbReference>
<dbReference type="GO" id="GO:0016705">
    <property type="term" value="F:oxidoreductase activity, acting on paired donors, with incorporation or reduction of molecular oxygen"/>
    <property type="evidence" value="ECO:0007669"/>
    <property type="project" value="InterPro"/>
</dbReference>
<dbReference type="CDD" id="cd12148">
    <property type="entry name" value="fungal_TF_MHR"/>
    <property type="match status" value="1"/>
</dbReference>
<dbReference type="InterPro" id="IPR036396">
    <property type="entry name" value="Cyt_P450_sf"/>
</dbReference>
<evidence type="ECO:0000256" key="5">
    <source>
        <dbReference type="ARBA" id="ARBA00023242"/>
    </source>
</evidence>
<evidence type="ECO:0000313" key="11">
    <source>
        <dbReference type="Proteomes" id="UP001056012"/>
    </source>
</evidence>
<dbReference type="Proteomes" id="UP001056012">
    <property type="component" value="Chromosome 1"/>
</dbReference>
<feature type="region of interest" description="Disordered" evidence="7">
    <location>
        <begin position="623"/>
        <end position="655"/>
    </location>
</feature>
<feature type="transmembrane region" description="Helical" evidence="8">
    <location>
        <begin position="938"/>
        <end position="960"/>
    </location>
</feature>
<keyword evidence="8" id="KW-0472">Membrane</keyword>
<dbReference type="PRINTS" id="PR00385">
    <property type="entry name" value="P450"/>
</dbReference>
<comment type="cofactor">
    <cofactor evidence="1 6">
        <name>heme</name>
        <dbReference type="ChEBI" id="CHEBI:30413"/>
    </cofactor>
</comment>
<comment type="similarity">
    <text evidence="2">Belongs to the cytochrome P450 family.</text>
</comment>
<dbReference type="GO" id="GO:0020037">
    <property type="term" value="F:heme binding"/>
    <property type="evidence" value="ECO:0007669"/>
    <property type="project" value="InterPro"/>
</dbReference>